<dbReference type="Gene3D" id="3.30.470.20">
    <property type="entry name" value="ATP-grasp fold, B domain"/>
    <property type="match status" value="1"/>
</dbReference>
<dbReference type="InterPro" id="IPR005875">
    <property type="entry name" value="PurK"/>
</dbReference>
<dbReference type="GO" id="GO:0005829">
    <property type="term" value="C:cytosol"/>
    <property type="evidence" value="ECO:0007669"/>
    <property type="project" value="TreeGrafter"/>
</dbReference>
<dbReference type="InterPro" id="IPR013815">
    <property type="entry name" value="ATP_grasp_subdomain_1"/>
</dbReference>
<accession>A0AAU7JCJ5</accession>
<dbReference type="NCBIfam" id="NF004676">
    <property type="entry name" value="PRK06019.1-2"/>
    <property type="match status" value="1"/>
</dbReference>
<dbReference type="Gene3D" id="3.30.1490.20">
    <property type="entry name" value="ATP-grasp fold, A domain"/>
    <property type="match status" value="1"/>
</dbReference>
<sequence length="357" mass="38480">MLHPGQTIGILGGGQLARMMALAAAPLGLRCHIFAPPGDNPAFDVSAARTVADYENQEALAAFAAAVSAVTYEFENVPAATAAFLAERVPVMPGPRALAVTQDRFTEKSFVRDIGLGTPDFRAVDDLASLEAAVASLGRPAVLKTRRFGYDGKGQAVIRPETDLAQAWDTVGRQPSILEAFVPFLREVSVVAARGRAGDVAAYDVCENAHRQHILSTTTVPADLDGAAMHAALEHAARIATELDYVGVLAVEMFVIEDDGRERVLINEIAPRVHNSGHWTIDGAETSQFEQHIRAVAGWPLGSTRRRGRVVMENLIGDEADRWRAYLAEPGVHLHLYGKAESRPGRKMGHVTRVIAE</sequence>
<feature type="binding site" evidence="5">
    <location>
        <position position="187"/>
    </location>
    <ligand>
        <name>ATP</name>
        <dbReference type="ChEBI" id="CHEBI:30616"/>
    </ligand>
</feature>
<dbReference type="RefSeq" id="WP_406854738.1">
    <property type="nucleotide sequence ID" value="NZ_CP157484.1"/>
</dbReference>
<feature type="binding site" evidence="5">
    <location>
        <begin position="149"/>
        <end position="155"/>
    </location>
    <ligand>
        <name>ATP</name>
        <dbReference type="ChEBI" id="CHEBI:30616"/>
    </ligand>
</feature>
<dbReference type="FunFam" id="3.30.470.20:FF:000029">
    <property type="entry name" value="N5-carboxyaminoimidazole ribonucleotide synthase"/>
    <property type="match status" value="1"/>
</dbReference>
<dbReference type="Pfam" id="PF22660">
    <property type="entry name" value="RS_preATP-grasp-like"/>
    <property type="match status" value="1"/>
</dbReference>
<evidence type="ECO:0000256" key="1">
    <source>
        <dbReference type="ARBA" id="ARBA00022598"/>
    </source>
</evidence>
<dbReference type="InterPro" id="IPR011761">
    <property type="entry name" value="ATP-grasp"/>
</dbReference>
<evidence type="ECO:0000256" key="4">
    <source>
        <dbReference type="ARBA" id="ARBA00022840"/>
    </source>
</evidence>
<dbReference type="AlphaFoldDB" id="A0AAU7JCJ5"/>
<evidence type="ECO:0000256" key="2">
    <source>
        <dbReference type="ARBA" id="ARBA00022741"/>
    </source>
</evidence>
<dbReference type="SUPFAM" id="SSF52440">
    <property type="entry name" value="PreATP-grasp domain"/>
    <property type="match status" value="1"/>
</dbReference>
<dbReference type="GO" id="GO:0005524">
    <property type="term" value="F:ATP binding"/>
    <property type="evidence" value="ECO:0007669"/>
    <property type="project" value="UniProtKB-UniRule"/>
</dbReference>
<dbReference type="FunFam" id="3.30.1490.20:FF:000015">
    <property type="entry name" value="N5-carboxyaminoimidazole ribonucleotide synthase"/>
    <property type="match status" value="1"/>
</dbReference>
<dbReference type="InterPro" id="IPR011054">
    <property type="entry name" value="Rudment_hybrid_motif"/>
</dbReference>
<dbReference type="HAMAP" id="MF_01928">
    <property type="entry name" value="PurK"/>
    <property type="match status" value="1"/>
</dbReference>
<dbReference type="EC" id="6.3.4.18" evidence="5 6"/>
<keyword evidence="3 5" id="KW-0658">Purine biosynthesis</keyword>
<dbReference type="SUPFAM" id="SSF56059">
    <property type="entry name" value="Glutathione synthetase ATP-binding domain-like"/>
    <property type="match status" value="1"/>
</dbReference>
<dbReference type="InterPro" id="IPR003135">
    <property type="entry name" value="ATP-grasp_carboxylate-amine"/>
</dbReference>
<dbReference type="GO" id="GO:0004638">
    <property type="term" value="F:phosphoribosylaminoimidazole carboxylase activity"/>
    <property type="evidence" value="ECO:0007669"/>
    <property type="project" value="InterPro"/>
</dbReference>
<feature type="binding site" evidence="5">
    <location>
        <position position="104"/>
    </location>
    <ligand>
        <name>ATP</name>
        <dbReference type="ChEBI" id="CHEBI:30616"/>
    </ligand>
</feature>
<dbReference type="Gene3D" id="3.40.50.20">
    <property type="match status" value="1"/>
</dbReference>
<dbReference type="GO" id="GO:0034028">
    <property type="term" value="F:5-(carboxyamino)imidazole ribonucleotide synthase activity"/>
    <property type="evidence" value="ECO:0007669"/>
    <property type="project" value="UniProtKB-UniRule"/>
</dbReference>
<evidence type="ECO:0000256" key="5">
    <source>
        <dbReference type="HAMAP-Rule" id="MF_01928"/>
    </source>
</evidence>
<evidence type="ECO:0000259" key="7">
    <source>
        <dbReference type="PROSITE" id="PS50975"/>
    </source>
</evidence>
<dbReference type="InterPro" id="IPR054350">
    <property type="entry name" value="PurT/PurK_preATP-grasp"/>
</dbReference>
<dbReference type="GO" id="GO:0046872">
    <property type="term" value="F:metal ion binding"/>
    <property type="evidence" value="ECO:0007669"/>
    <property type="project" value="InterPro"/>
</dbReference>
<dbReference type="SUPFAM" id="SSF51246">
    <property type="entry name" value="Rudiment single hybrid motif"/>
    <property type="match status" value="1"/>
</dbReference>
<comment type="function">
    <text evidence="5">Catalyzes the ATP-dependent conversion of 5-aminoimidazole ribonucleotide (AIR) and HCO(3)(-) to N5-carboxyaminoimidazole ribonucleotide (N5-CAIR).</text>
</comment>
<comment type="catalytic activity">
    <reaction evidence="5 6">
        <text>5-amino-1-(5-phospho-beta-D-ribosyl)imidazole + hydrogencarbonate + ATP = 5-carboxyamino-1-(5-phospho-D-ribosyl)imidazole + ADP + phosphate + 2 H(+)</text>
        <dbReference type="Rhea" id="RHEA:19317"/>
        <dbReference type="ChEBI" id="CHEBI:15378"/>
        <dbReference type="ChEBI" id="CHEBI:17544"/>
        <dbReference type="ChEBI" id="CHEBI:30616"/>
        <dbReference type="ChEBI" id="CHEBI:43474"/>
        <dbReference type="ChEBI" id="CHEBI:58730"/>
        <dbReference type="ChEBI" id="CHEBI:137981"/>
        <dbReference type="ChEBI" id="CHEBI:456216"/>
        <dbReference type="EC" id="6.3.4.18"/>
    </reaction>
</comment>
<feature type="binding site" evidence="5">
    <location>
        <begin position="179"/>
        <end position="182"/>
    </location>
    <ligand>
        <name>ATP</name>
        <dbReference type="ChEBI" id="CHEBI:30616"/>
    </ligand>
</feature>
<dbReference type="PANTHER" id="PTHR11609:SF5">
    <property type="entry name" value="PHOSPHORIBOSYLAMINOIMIDAZOLE CARBOXYLASE"/>
    <property type="match status" value="1"/>
</dbReference>
<keyword evidence="2 5" id="KW-0547">Nucleotide-binding</keyword>
<feature type="domain" description="ATP-grasp" evidence="7">
    <location>
        <begin position="108"/>
        <end position="297"/>
    </location>
</feature>
<keyword evidence="4 5" id="KW-0067">ATP-binding</keyword>
<dbReference type="NCBIfam" id="NF004675">
    <property type="entry name" value="PRK06019.1-1"/>
    <property type="match status" value="1"/>
</dbReference>
<feature type="binding site" evidence="5">
    <location>
        <begin position="267"/>
        <end position="268"/>
    </location>
    <ligand>
        <name>ATP</name>
        <dbReference type="ChEBI" id="CHEBI:30616"/>
    </ligand>
</feature>
<protein>
    <recommendedName>
        <fullName evidence="5 6">N5-carboxyaminoimidazole ribonucleotide synthase</fullName>
        <shortName evidence="5 6">N5-CAIR synthase</shortName>
        <ecNumber evidence="5 6">6.3.4.18</ecNumber>
    </recommendedName>
    <alternativeName>
        <fullName evidence="5 6">5-(carboxyamino)imidazole ribonucleotide synthetase</fullName>
    </alternativeName>
</protein>
<dbReference type="NCBIfam" id="NF004679">
    <property type="entry name" value="PRK06019.1-5"/>
    <property type="match status" value="1"/>
</dbReference>
<keyword evidence="1 5" id="KW-0436">Ligase</keyword>
<comment type="subunit">
    <text evidence="5 6">Homodimer.</text>
</comment>
<name>A0AAU7JCJ5_9HYPH</name>
<dbReference type="NCBIfam" id="TIGR01161">
    <property type="entry name" value="purK"/>
    <property type="match status" value="1"/>
</dbReference>
<comment type="function">
    <text evidence="6">Catalyzes the ATP-dependent conversion of 5-aminoimidazole ribonucleotide (AIR) and HCO(3)- to N5-carboxyaminoimidazole ribonucleotide (N5-CAIR).</text>
</comment>
<dbReference type="FunFam" id="3.40.50.20:FF:000016">
    <property type="entry name" value="N5-carboxyaminoimidazole ribonucleotide synthase"/>
    <property type="match status" value="1"/>
</dbReference>
<reference evidence="8" key="1">
    <citation type="submission" date="2024-05" db="EMBL/GenBank/DDBJ databases">
        <authorList>
            <person name="Kim S."/>
            <person name="Heo J."/>
            <person name="Choi H."/>
            <person name="Choi Y."/>
            <person name="Kwon S.-W."/>
            <person name="Kim Y."/>
        </authorList>
    </citation>
    <scope>NUCLEOTIDE SEQUENCE</scope>
    <source>
        <strain evidence="8">KACC 23698</strain>
    </source>
</reference>
<feature type="binding site" evidence="5">
    <location>
        <position position="210"/>
    </location>
    <ligand>
        <name>ATP</name>
        <dbReference type="ChEBI" id="CHEBI:30616"/>
    </ligand>
</feature>
<dbReference type="PANTHER" id="PTHR11609">
    <property type="entry name" value="PURINE BIOSYNTHESIS PROTEIN 6/7, PUR6/7"/>
    <property type="match status" value="1"/>
</dbReference>
<evidence type="ECO:0000256" key="3">
    <source>
        <dbReference type="ARBA" id="ARBA00022755"/>
    </source>
</evidence>
<comment type="pathway">
    <text evidence="5 6">Purine metabolism; IMP biosynthesis via de novo pathway; 5-amino-1-(5-phospho-D-ribosyl)imidazole-4-carboxylate from 5-amino-1-(5-phospho-D-ribosyl)imidazole (N5-CAIR route): step 1/2.</text>
</comment>
<dbReference type="EMBL" id="CP157484">
    <property type="protein sequence ID" value="XBO37911.1"/>
    <property type="molecule type" value="Genomic_DNA"/>
</dbReference>
<comment type="similarity">
    <text evidence="5 6">Belongs to the PurK/PurT family.</text>
</comment>
<feature type="binding site" evidence="5">
    <location>
        <position position="144"/>
    </location>
    <ligand>
        <name>ATP</name>
        <dbReference type="ChEBI" id="CHEBI:30616"/>
    </ligand>
</feature>
<dbReference type="Pfam" id="PF02222">
    <property type="entry name" value="ATP-grasp"/>
    <property type="match status" value="1"/>
</dbReference>
<organism evidence="8">
    <name type="scientific">Alsobacter sp. KACC 23698</name>
    <dbReference type="NCBI Taxonomy" id="3149229"/>
    <lineage>
        <taxon>Bacteria</taxon>
        <taxon>Pseudomonadati</taxon>
        <taxon>Pseudomonadota</taxon>
        <taxon>Alphaproteobacteria</taxon>
        <taxon>Hyphomicrobiales</taxon>
        <taxon>Alsobacteraceae</taxon>
        <taxon>Alsobacter</taxon>
    </lineage>
</organism>
<evidence type="ECO:0000313" key="8">
    <source>
        <dbReference type="EMBL" id="XBO37911.1"/>
    </source>
</evidence>
<dbReference type="PROSITE" id="PS50975">
    <property type="entry name" value="ATP_GRASP"/>
    <property type="match status" value="1"/>
</dbReference>
<dbReference type="Pfam" id="PF17769">
    <property type="entry name" value="PurK_C"/>
    <property type="match status" value="1"/>
</dbReference>
<evidence type="ECO:0000256" key="6">
    <source>
        <dbReference type="RuleBase" id="RU361200"/>
    </source>
</evidence>
<proteinExistence type="inferred from homology"/>
<dbReference type="InterPro" id="IPR040686">
    <property type="entry name" value="PurK_C"/>
</dbReference>
<dbReference type="InterPro" id="IPR016185">
    <property type="entry name" value="PreATP-grasp_dom_sf"/>
</dbReference>
<gene>
    <name evidence="5 6" type="primary">purK</name>
    <name evidence="8" type="ORF">ABEG18_19630</name>
</gene>
<dbReference type="GO" id="GO:0006189">
    <property type="term" value="P:'de novo' IMP biosynthetic process"/>
    <property type="evidence" value="ECO:0007669"/>
    <property type="project" value="UniProtKB-UniRule"/>
</dbReference>